<evidence type="ECO:0000313" key="9">
    <source>
        <dbReference type="Proteomes" id="UP001152888"/>
    </source>
</evidence>
<feature type="region of interest" description="Disordered" evidence="6">
    <location>
        <begin position="84"/>
        <end position="141"/>
    </location>
</feature>
<organism evidence="8 9">
    <name type="scientific">Acanthoscelides obtectus</name>
    <name type="common">Bean weevil</name>
    <name type="synonym">Bruchus obtectus</name>
    <dbReference type="NCBI Taxonomy" id="200917"/>
    <lineage>
        <taxon>Eukaryota</taxon>
        <taxon>Metazoa</taxon>
        <taxon>Ecdysozoa</taxon>
        <taxon>Arthropoda</taxon>
        <taxon>Hexapoda</taxon>
        <taxon>Insecta</taxon>
        <taxon>Pterygota</taxon>
        <taxon>Neoptera</taxon>
        <taxon>Endopterygota</taxon>
        <taxon>Coleoptera</taxon>
        <taxon>Polyphaga</taxon>
        <taxon>Cucujiformia</taxon>
        <taxon>Chrysomeloidea</taxon>
        <taxon>Chrysomelidae</taxon>
        <taxon>Bruchinae</taxon>
        <taxon>Bruchini</taxon>
        <taxon>Acanthoscelides</taxon>
    </lineage>
</organism>
<reference evidence="8" key="1">
    <citation type="submission" date="2022-03" db="EMBL/GenBank/DDBJ databases">
        <authorList>
            <person name="Sayadi A."/>
        </authorList>
    </citation>
    <scope>NUCLEOTIDE SEQUENCE</scope>
</reference>
<keyword evidence="4 5" id="KW-0238">DNA-binding</keyword>
<dbReference type="Gene3D" id="3.30.160.60">
    <property type="entry name" value="Classic Zinc Finger"/>
    <property type="match status" value="2"/>
</dbReference>
<keyword evidence="3" id="KW-0862">Zinc</keyword>
<dbReference type="InterPro" id="IPR013087">
    <property type="entry name" value="Znf_C2H2_type"/>
</dbReference>
<keyword evidence="2 5" id="KW-0863">Zinc-finger</keyword>
<dbReference type="GO" id="GO:0008270">
    <property type="term" value="F:zinc ion binding"/>
    <property type="evidence" value="ECO:0007669"/>
    <property type="project" value="UniProtKB-KW"/>
</dbReference>
<gene>
    <name evidence="8" type="ORF">ACAOBT_LOCUS33795</name>
</gene>
<evidence type="ECO:0000256" key="6">
    <source>
        <dbReference type="SAM" id="MobiDB-lite"/>
    </source>
</evidence>
<dbReference type="SUPFAM" id="SSF57716">
    <property type="entry name" value="Glucocorticoid receptor-like (DNA-binding domain)"/>
    <property type="match status" value="1"/>
</dbReference>
<keyword evidence="1" id="KW-0479">Metal-binding</keyword>
<dbReference type="SMART" id="SM00692">
    <property type="entry name" value="DM3"/>
    <property type="match status" value="1"/>
</dbReference>
<sequence>MGRKCAVPDCYTGYRNCKEKAPLYRVPDDNILLTKWQEAIARADRLITPNDFVCAKHFRNDDLLTQRIIKDAVETYQRPRLRPDAIPSIFPDPPQSIHGTVRKRRKLSAYEQMNKNDSNDNEKTESDRNTTDQVIETSDGKTTESVSLSIITSEITIKEEIELPTETEADASKSVDTYVNSDGEYCCDQCDYKSKWQNNVITHKVVHSSVFLRCEFCPHYTTKWKSVMKNHMKTKHSLHKEIYICGLCRFESMSKEYMKKHKMNHGKQGDTLQVDSVDMNKCDKYFRCMICSFQVESEAAMLSHIGIAHQDLVTNGDSKRETSEIQTNSRNKKYFPCLECSYKAASKKDMLIHFKTEHKNRAKKETRESGSIENKTVDSHFSCPVCKFFGQSKSDTLNHYKLFHQGVVIKRELVFENKSDSPVSSGDKMANDKYVRHRKEVDRNTLDAVDSHVVYIKTEFEEY</sequence>
<evidence type="ECO:0000256" key="5">
    <source>
        <dbReference type="PROSITE-ProRule" id="PRU00309"/>
    </source>
</evidence>
<dbReference type="OrthoDB" id="6764673at2759"/>
<evidence type="ECO:0000259" key="7">
    <source>
        <dbReference type="PROSITE" id="PS50950"/>
    </source>
</evidence>
<dbReference type="Proteomes" id="UP001152888">
    <property type="component" value="Unassembled WGS sequence"/>
</dbReference>
<protein>
    <recommendedName>
        <fullName evidence="7">THAP-type domain-containing protein</fullName>
    </recommendedName>
</protein>
<dbReference type="SMART" id="SM00980">
    <property type="entry name" value="THAP"/>
    <property type="match status" value="1"/>
</dbReference>
<dbReference type="GO" id="GO:0003677">
    <property type="term" value="F:DNA binding"/>
    <property type="evidence" value="ECO:0007669"/>
    <property type="project" value="UniProtKB-UniRule"/>
</dbReference>
<evidence type="ECO:0000256" key="4">
    <source>
        <dbReference type="ARBA" id="ARBA00023125"/>
    </source>
</evidence>
<keyword evidence="9" id="KW-1185">Reference proteome</keyword>
<evidence type="ECO:0000256" key="1">
    <source>
        <dbReference type="ARBA" id="ARBA00022723"/>
    </source>
</evidence>
<dbReference type="PANTHER" id="PTHR46927">
    <property type="entry name" value="AGAP005574-PA"/>
    <property type="match status" value="1"/>
</dbReference>
<proteinExistence type="predicted"/>
<dbReference type="EMBL" id="CAKOFQ010008401">
    <property type="protein sequence ID" value="CAH2013972.1"/>
    <property type="molecule type" value="Genomic_DNA"/>
</dbReference>
<dbReference type="SMART" id="SM00355">
    <property type="entry name" value="ZnF_C2H2"/>
    <property type="match status" value="6"/>
</dbReference>
<dbReference type="InterPro" id="IPR052224">
    <property type="entry name" value="THAP_domain_protein"/>
</dbReference>
<dbReference type="Pfam" id="PF05485">
    <property type="entry name" value="THAP"/>
    <property type="match status" value="1"/>
</dbReference>
<name>A0A9P0QAC2_ACAOB</name>
<feature type="compositionally biased region" description="Basic and acidic residues" evidence="6">
    <location>
        <begin position="117"/>
        <end position="130"/>
    </location>
</feature>
<dbReference type="PROSITE" id="PS50950">
    <property type="entry name" value="ZF_THAP"/>
    <property type="match status" value="1"/>
</dbReference>
<dbReference type="InterPro" id="IPR006612">
    <property type="entry name" value="THAP_Znf"/>
</dbReference>
<comment type="caution">
    <text evidence="8">The sequence shown here is derived from an EMBL/GenBank/DDBJ whole genome shotgun (WGS) entry which is preliminary data.</text>
</comment>
<feature type="domain" description="THAP-type" evidence="7">
    <location>
        <begin position="1"/>
        <end position="90"/>
    </location>
</feature>
<evidence type="ECO:0000256" key="3">
    <source>
        <dbReference type="ARBA" id="ARBA00022833"/>
    </source>
</evidence>
<evidence type="ECO:0000313" key="8">
    <source>
        <dbReference type="EMBL" id="CAH2013972.1"/>
    </source>
</evidence>
<dbReference type="AlphaFoldDB" id="A0A9P0QAC2"/>
<accession>A0A9P0QAC2</accession>
<dbReference type="PANTHER" id="PTHR46927:SF3">
    <property type="entry name" value="THAP-TYPE DOMAIN-CONTAINING PROTEIN"/>
    <property type="match status" value="1"/>
</dbReference>
<evidence type="ECO:0000256" key="2">
    <source>
        <dbReference type="ARBA" id="ARBA00022771"/>
    </source>
</evidence>